<feature type="compositionally biased region" description="Basic and acidic residues" evidence="1">
    <location>
        <begin position="203"/>
        <end position="214"/>
    </location>
</feature>
<dbReference type="AlphaFoldDB" id="A0A4S8MQJ0"/>
<proteinExistence type="predicted"/>
<dbReference type="Proteomes" id="UP000297245">
    <property type="component" value="Unassembled WGS sequence"/>
</dbReference>
<sequence>MTTTVGAGTRPFDTRLDIPGLTQGNDYEFAPDMPVAARKPTQHEQDEADEKARRRAMNDLIQSWMDRLQLISLITTFLASVEAGMLQVTQSDDDNPSVLEQATNTALLSALVLHLHASFISFFAAFFLIRFKVKEANREELKVENSVSGEGNSTGPGVPPSSKGSMLINKAAKHVTGSPDTLSPRSDSDSRSSSSSSSSSETGARRKDKQKEEQTECFPEPRPPSPPVWSANPRLVQVGPFQRQPPIRLLSRCHSLCLLFATLGFVLSVAGIVLYAWTQQTAVKAVTTGFLGLGVLSASFIATARPKYQTDPGVIHE</sequence>
<keyword evidence="2" id="KW-0472">Membrane</keyword>
<protein>
    <submittedName>
        <fullName evidence="3">Uncharacterized protein</fullName>
    </submittedName>
</protein>
<feature type="transmembrane region" description="Helical" evidence="2">
    <location>
        <begin position="68"/>
        <end position="86"/>
    </location>
</feature>
<evidence type="ECO:0000313" key="4">
    <source>
        <dbReference type="Proteomes" id="UP000297245"/>
    </source>
</evidence>
<evidence type="ECO:0000256" key="2">
    <source>
        <dbReference type="SAM" id="Phobius"/>
    </source>
</evidence>
<evidence type="ECO:0000256" key="1">
    <source>
        <dbReference type="SAM" id="MobiDB-lite"/>
    </source>
</evidence>
<keyword evidence="2" id="KW-0812">Transmembrane</keyword>
<reference evidence="3 4" key="1">
    <citation type="journal article" date="2019" name="Nat. Ecol. Evol.">
        <title>Megaphylogeny resolves global patterns of mushroom evolution.</title>
        <authorList>
            <person name="Varga T."/>
            <person name="Krizsan K."/>
            <person name="Foldi C."/>
            <person name="Dima B."/>
            <person name="Sanchez-Garcia M."/>
            <person name="Sanchez-Ramirez S."/>
            <person name="Szollosi G.J."/>
            <person name="Szarkandi J.G."/>
            <person name="Papp V."/>
            <person name="Albert L."/>
            <person name="Andreopoulos W."/>
            <person name="Angelini C."/>
            <person name="Antonin V."/>
            <person name="Barry K.W."/>
            <person name="Bougher N.L."/>
            <person name="Buchanan P."/>
            <person name="Buyck B."/>
            <person name="Bense V."/>
            <person name="Catcheside P."/>
            <person name="Chovatia M."/>
            <person name="Cooper J."/>
            <person name="Damon W."/>
            <person name="Desjardin D."/>
            <person name="Finy P."/>
            <person name="Geml J."/>
            <person name="Haridas S."/>
            <person name="Hughes K."/>
            <person name="Justo A."/>
            <person name="Karasinski D."/>
            <person name="Kautmanova I."/>
            <person name="Kiss B."/>
            <person name="Kocsube S."/>
            <person name="Kotiranta H."/>
            <person name="LaButti K.M."/>
            <person name="Lechner B.E."/>
            <person name="Liimatainen K."/>
            <person name="Lipzen A."/>
            <person name="Lukacs Z."/>
            <person name="Mihaltcheva S."/>
            <person name="Morgado L.N."/>
            <person name="Niskanen T."/>
            <person name="Noordeloos M.E."/>
            <person name="Ohm R.A."/>
            <person name="Ortiz-Santana B."/>
            <person name="Ovrebo C."/>
            <person name="Racz N."/>
            <person name="Riley R."/>
            <person name="Savchenko A."/>
            <person name="Shiryaev A."/>
            <person name="Soop K."/>
            <person name="Spirin V."/>
            <person name="Szebenyi C."/>
            <person name="Tomsovsky M."/>
            <person name="Tulloss R.E."/>
            <person name="Uehling J."/>
            <person name="Grigoriev I.V."/>
            <person name="Vagvolgyi C."/>
            <person name="Papp T."/>
            <person name="Martin F.M."/>
            <person name="Miettinen O."/>
            <person name="Hibbett D.S."/>
            <person name="Nagy L.G."/>
        </authorList>
    </citation>
    <scope>NUCLEOTIDE SEQUENCE [LARGE SCALE GENOMIC DNA]</scope>
    <source>
        <strain evidence="3 4">CBS 962.96</strain>
    </source>
</reference>
<keyword evidence="4" id="KW-1185">Reference proteome</keyword>
<feature type="compositionally biased region" description="Polar residues" evidence="1">
    <location>
        <begin position="145"/>
        <end position="155"/>
    </location>
</feature>
<gene>
    <name evidence="3" type="ORF">K435DRAFT_961541</name>
</gene>
<keyword evidence="2" id="KW-1133">Transmembrane helix</keyword>
<feature type="compositionally biased region" description="Low complexity" evidence="1">
    <location>
        <begin position="191"/>
        <end position="200"/>
    </location>
</feature>
<accession>A0A4S8MQJ0</accession>
<feature type="transmembrane region" description="Helical" evidence="2">
    <location>
        <begin position="256"/>
        <end position="277"/>
    </location>
</feature>
<organism evidence="3 4">
    <name type="scientific">Dendrothele bispora (strain CBS 962.96)</name>
    <dbReference type="NCBI Taxonomy" id="1314807"/>
    <lineage>
        <taxon>Eukaryota</taxon>
        <taxon>Fungi</taxon>
        <taxon>Dikarya</taxon>
        <taxon>Basidiomycota</taxon>
        <taxon>Agaricomycotina</taxon>
        <taxon>Agaricomycetes</taxon>
        <taxon>Agaricomycetidae</taxon>
        <taxon>Agaricales</taxon>
        <taxon>Agaricales incertae sedis</taxon>
        <taxon>Dendrothele</taxon>
    </lineage>
</organism>
<feature type="region of interest" description="Disordered" evidence="1">
    <location>
        <begin position="142"/>
        <end position="231"/>
    </location>
</feature>
<name>A0A4S8MQJ0_DENBC</name>
<feature type="transmembrane region" description="Helical" evidence="2">
    <location>
        <begin position="106"/>
        <end position="129"/>
    </location>
</feature>
<evidence type="ECO:0000313" key="3">
    <source>
        <dbReference type="EMBL" id="THV05162.1"/>
    </source>
</evidence>
<dbReference type="OrthoDB" id="2653987at2759"/>
<feature type="transmembrane region" description="Helical" evidence="2">
    <location>
        <begin position="283"/>
        <end position="302"/>
    </location>
</feature>
<dbReference type="EMBL" id="ML179051">
    <property type="protein sequence ID" value="THV05162.1"/>
    <property type="molecule type" value="Genomic_DNA"/>
</dbReference>